<protein>
    <recommendedName>
        <fullName evidence="4">BTB domain-containing protein</fullName>
    </recommendedName>
</protein>
<gene>
    <name evidence="2" type="ORF">RDB_LOCUS4314</name>
</gene>
<sequence length="450" mass="51662">MPKRPNNPESNFQSSSASSQKRVKVEEINEQAQTALGQVTHAQRHSLNVEPPPSNDLASSPRDSVYYFEDGNLIFRVNNILFKVHASLLKLRSRDFEKVFHISSTNSGSESRGKVDGNPIPLPGILSFQFRDLMKVIYAHPLDRTFSSLPAEYEDKQEAAKDFIFYMNVASLSRRFAMGDTEAWAKERLVKLAHRIGDDVLDGFIHLTCDDVGRDQDHNVGMKFYKNSVSSFNYPETSIVEAIRYARDVSDASLLHDSLHSLQYFCSGVDPSAEFVLAFFRISNLRKTEPSLFGHLFVVLLALGSNVWTQKMFTHMDRMALFSAQCFLNPLPDSLKTSSDILLFTEPTLQQFSNKLYDHTVQPSCFEKCYRTMFSHWQWAFEEHYDRLADKDLRVPIKALVNLPISRRQFSDRIKRDACARECYRVVLGKLDQATQDLYTRLAEYYKPID</sequence>
<dbReference type="Gene3D" id="3.30.710.10">
    <property type="entry name" value="Potassium Channel Kv1.1, Chain A"/>
    <property type="match status" value="1"/>
</dbReference>
<dbReference type="InterPro" id="IPR011333">
    <property type="entry name" value="SKP1/BTB/POZ_sf"/>
</dbReference>
<evidence type="ECO:0000256" key="1">
    <source>
        <dbReference type="SAM" id="MobiDB-lite"/>
    </source>
</evidence>
<proteinExistence type="predicted"/>
<reference evidence="2" key="1">
    <citation type="submission" date="2021-01" db="EMBL/GenBank/DDBJ databases">
        <authorList>
            <person name="Kaushik A."/>
        </authorList>
    </citation>
    <scope>NUCLEOTIDE SEQUENCE</scope>
    <source>
        <strain evidence="2">AG6-10EEA</strain>
    </source>
</reference>
<accession>A0A8H2X384</accession>
<comment type="caution">
    <text evidence="2">The sequence shown here is derived from an EMBL/GenBank/DDBJ whole genome shotgun (WGS) entry which is preliminary data.</text>
</comment>
<feature type="compositionally biased region" description="Polar residues" evidence="1">
    <location>
        <begin position="30"/>
        <end position="41"/>
    </location>
</feature>
<name>A0A8H2X384_9AGAM</name>
<evidence type="ECO:0008006" key="4">
    <source>
        <dbReference type="Google" id="ProtNLM"/>
    </source>
</evidence>
<organism evidence="2 3">
    <name type="scientific">Rhizoctonia solani</name>
    <dbReference type="NCBI Taxonomy" id="456999"/>
    <lineage>
        <taxon>Eukaryota</taxon>
        <taxon>Fungi</taxon>
        <taxon>Dikarya</taxon>
        <taxon>Basidiomycota</taxon>
        <taxon>Agaricomycotina</taxon>
        <taxon>Agaricomycetes</taxon>
        <taxon>Cantharellales</taxon>
        <taxon>Ceratobasidiaceae</taxon>
        <taxon>Rhizoctonia</taxon>
    </lineage>
</organism>
<feature type="region of interest" description="Disordered" evidence="1">
    <location>
        <begin position="1"/>
        <end position="60"/>
    </location>
</feature>
<evidence type="ECO:0000313" key="3">
    <source>
        <dbReference type="Proteomes" id="UP000663853"/>
    </source>
</evidence>
<evidence type="ECO:0000313" key="2">
    <source>
        <dbReference type="EMBL" id="CAE6414292.1"/>
    </source>
</evidence>
<dbReference type="AlphaFoldDB" id="A0A8H2X384"/>
<dbReference type="EMBL" id="CAJMXA010000069">
    <property type="protein sequence ID" value="CAE6414292.1"/>
    <property type="molecule type" value="Genomic_DNA"/>
</dbReference>
<dbReference type="Proteomes" id="UP000663853">
    <property type="component" value="Unassembled WGS sequence"/>
</dbReference>